<dbReference type="EMBL" id="FR687253">
    <property type="protein sequence ID" value="CBW86998.1"/>
    <property type="molecule type" value="Genomic_DNA"/>
</dbReference>
<dbReference type="Pfam" id="PF11313">
    <property type="entry name" value="DUF3116"/>
    <property type="match status" value="1"/>
</dbReference>
<dbReference type="Proteomes" id="UP000001286">
    <property type="component" value="Chromosome"/>
</dbReference>
<reference evidence="1 2" key="1">
    <citation type="journal article" date="2011" name="J. Bacteriol.">
        <title>Complete genome sequence of the animal pathogen Listeria ivanovii, which provides insights into host specificities and evolution of the genus Listeria.</title>
        <authorList>
            <person name="Buchrieser C."/>
            <person name="Rusniok C."/>
            <person name="Garrido P."/>
            <person name="Hain T."/>
            <person name="Scortti M."/>
            <person name="Lampidis R."/>
            <person name="Karst U."/>
            <person name="Chakraborty T."/>
            <person name="Cossart P."/>
            <person name="Kreft J."/>
            <person name="Vazquez-Boland J.A."/>
            <person name="Goebel W."/>
            <person name="Glaser P."/>
        </authorList>
    </citation>
    <scope>NUCLEOTIDE SEQUENCE [LARGE SCALE GENOMIC DNA]</scope>
    <source>
        <strain evidence="2">ATCC BAA-678 / PAM 55</strain>
    </source>
</reference>
<dbReference type="eggNOG" id="ENOG50303V4">
    <property type="taxonomic scope" value="Bacteria"/>
</dbReference>
<dbReference type="HOGENOM" id="CLU_2437275_0_0_9"/>
<evidence type="ECO:0000313" key="2">
    <source>
        <dbReference type="Proteomes" id="UP000001286"/>
    </source>
</evidence>
<evidence type="ECO:0000313" key="1">
    <source>
        <dbReference type="EMBL" id="CBW86998.1"/>
    </source>
</evidence>
<dbReference type="AlphaFoldDB" id="G2ZFU7"/>
<dbReference type="InterPro" id="IPR036390">
    <property type="entry name" value="WH_DNA-bd_sf"/>
</dbReference>
<protein>
    <submittedName>
        <fullName evidence="1">Uncharacterized protein</fullName>
    </submittedName>
</protein>
<gene>
    <name evidence="1" type="ordered locus">LIV_2500</name>
</gene>
<dbReference type="InterPro" id="IPR021464">
    <property type="entry name" value="DUF3116"/>
</dbReference>
<dbReference type="RefSeq" id="WP_014093795.1">
    <property type="nucleotide sequence ID" value="NC_016011.1"/>
</dbReference>
<name>G2ZFU7_LISIP</name>
<organism evidence="1 2">
    <name type="scientific">Listeria ivanovii (strain ATCC BAA-678 / PAM 55)</name>
    <dbReference type="NCBI Taxonomy" id="881621"/>
    <lineage>
        <taxon>Bacteria</taxon>
        <taxon>Bacillati</taxon>
        <taxon>Bacillota</taxon>
        <taxon>Bacilli</taxon>
        <taxon>Bacillales</taxon>
        <taxon>Listeriaceae</taxon>
        <taxon>Listeria</taxon>
    </lineage>
</organism>
<dbReference type="OrthoDB" id="2362276at2"/>
<sequence length="90" mass="10710">MLPEREIIYSILVMFKDKSERIFDLAKKENIIITGKYKITKNKLIYTIYWLEGNGFLARKNNSDELTRLSQKYCLTELGKEFISFYDSVE</sequence>
<dbReference type="SUPFAM" id="SSF46785">
    <property type="entry name" value="Winged helix' DNA-binding domain"/>
    <property type="match status" value="1"/>
</dbReference>
<accession>G2ZFU7</accession>
<proteinExistence type="predicted"/>
<dbReference type="KEGG" id="liv:LIV_2500"/>